<dbReference type="Gene3D" id="1.10.150.120">
    <property type="entry name" value="[2Fe-2S]-binding domain"/>
    <property type="match status" value="1"/>
</dbReference>
<dbReference type="InterPro" id="IPR036010">
    <property type="entry name" value="2Fe-2S_ferredoxin-like_sf"/>
</dbReference>
<protein>
    <recommendedName>
        <fullName evidence="4">xanthine dehydrogenase</fullName>
        <ecNumber evidence="4">1.17.1.4</ecNumber>
    </recommendedName>
</protein>
<keyword evidence="5 20" id="KW-0500">Molybdenum</keyword>
<dbReference type="Pfam" id="PF02738">
    <property type="entry name" value="MoCoBD_1"/>
    <property type="match status" value="1"/>
</dbReference>
<dbReference type="SUPFAM" id="SSF56176">
    <property type="entry name" value="FAD-binding/transporter-associated domain-like"/>
    <property type="match status" value="1"/>
</dbReference>
<evidence type="ECO:0000256" key="13">
    <source>
        <dbReference type="ARBA" id="ARBA00023027"/>
    </source>
</evidence>
<name>A0A9P4UZL8_9PLEO</name>
<feature type="binding site" evidence="20">
    <location>
        <position position="105"/>
    </location>
    <ligand>
        <name>[2Fe-2S] cluster</name>
        <dbReference type="ChEBI" id="CHEBI:190135"/>
        <label>1</label>
    </ligand>
</feature>
<dbReference type="GO" id="GO:0005506">
    <property type="term" value="F:iron ion binding"/>
    <property type="evidence" value="ECO:0007669"/>
    <property type="project" value="InterPro"/>
</dbReference>
<dbReference type="FunFam" id="3.30.365.10:FF:000003">
    <property type="entry name" value="Aldehyde oxidase 1"/>
    <property type="match status" value="1"/>
</dbReference>
<keyword evidence="13" id="KW-0520">NAD</keyword>
<evidence type="ECO:0000256" key="15">
    <source>
        <dbReference type="ARBA" id="ARBA00034078"/>
    </source>
</evidence>
<dbReference type="InterPro" id="IPR006058">
    <property type="entry name" value="2Fe2S_fd_BS"/>
</dbReference>
<gene>
    <name evidence="24" type="ORF">EJ04DRAFT_566979</name>
</gene>
<dbReference type="PROSITE" id="PS51085">
    <property type="entry name" value="2FE2S_FER_2"/>
    <property type="match status" value="1"/>
</dbReference>
<dbReference type="InterPro" id="IPR002346">
    <property type="entry name" value="Mopterin_DH_FAD-bd"/>
</dbReference>
<dbReference type="EMBL" id="ML996199">
    <property type="protein sequence ID" value="KAF2731251.1"/>
    <property type="molecule type" value="Genomic_DNA"/>
</dbReference>
<evidence type="ECO:0000256" key="18">
    <source>
        <dbReference type="PIRSR" id="PIRSR000127-1"/>
    </source>
</evidence>
<feature type="domain" description="FAD-binding PCMH-type" evidence="23">
    <location>
        <begin position="367"/>
        <end position="558"/>
    </location>
</feature>
<feature type="binding site" evidence="20">
    <location>
        <position position="81"/>
    </location>
    <ligand>
        <name>[2Fe-2S] cluster</name>
        <dbReference type="ChEBI" id="CHEBI:190135"/>
        <label>1</label>
    </ligand>
</feature>
<feature type="binding site" evidence="20">
    <location>
        <position position="1052"/>
    </location>
    <ligand>
        <name>Mo-molybdopterin</name>
        <dbReference type="ChEBI" id="CHEBI:71302"/>
    </ligand>
    <ligandPart>
        <name>Mo</name>
        <dbReference type="ChEBI" id="CHEBI:28685"/>
    </ligandPart>
</feature>
<dbReference type="GO" id="GO:0004854">
    <property type="term" value="F:xanthine dehydrogenase activity"/>
    <property type="evidence" value="ECO:0007669"/>
    <property type="project" value="UniProtKB-EC"/>
</dbReference>
<evidence type="ECO:0000256" key="12">
    <source>
        <dbReference type="ARBA" id="ARBA00023014"/>
    </source>
</evidence>
<reference evidence="24" key="1">
    <citation type="journal article" date="2020" name="Stud. Mycol.">
        <title>101 Dothideomycetes genomes: a test case for predicting lifestyles and emergence of pathogens.</title>
        <authorList>
            <person name="Haridas S."/>
            <person name="Albert R."/>
            <person name="Binder M."/>
            <person name="Bloem J."/>
            <person name="Labutti K."/>
            <person name="Salamov A."/>
            <person name="Andreopoulos B."/>
            <person name="Baker S."/>
            <person name="Barry K."/>
            <person name="Bills G."/>
            <person name="Bluhm B."/>
            <person name="Cannon C."/>
            <person name="Castanera R."/>
            <person name="Culley D."/>
            <person name="Daum C."/>
            <person name="Ezra D."/>
            <person name="Gonzalez J."/>
            <person name="Henrissat B."/>
            <person name="Kuo A."/>
            <person name="Liang C."/>
            <person name="Lipzen A."/>
            <person name="Lutzoni F."/>
            <person name="Magnuson J."/>
            <person name="Mondo S."/>
            <person name="Nolan M."/>
            <person name="Ohm R."/>
            <person name="Pangilinan J."/>
            <person name="Park H.-J."/>
            <person name="Ramirez L."/>
            <person name="Alfaro M."/>
            <person name="Sun H."/>
            <person name="Tritt A."/>
            <person name="Yoshinaga Y."/>
            <person name="Zwiers L.-H."/>
            <person name="Turgeon B."/>
            <person name="Goodwin S."/>
            <person name="Spatafora J."/>
            <person name="Crous P."/>
            <person name="Grigoriev I."/>
        </authorList>
    </citation>
    <scope>NUCLEOTIDE SEQUENCE</scope>
    <source>
        <strain evidence="24">CBS 125425</strain>
    </source>
</reference>
<dbReference type="GO" id="GO:0005777">
    <property type="term" value="C:peroxisome"/>
    <property type="evidence" value="ECO:0007669"/>
    <property type="project" value="UniProtKB-SubCell"/>
</dbReference>
<feature type="binding site" evidence="19">
    <location>
        <position position="1020"/>
    </location>
    <ligand>
        <name>substrate</name>
    </ligand>
</feature>
<comment type="cofactor">
    <cofactor evidence="1 19">
        <name>FAD</name>
        <dbReference type="ChEBI" id="CHEBI:57692"/>
    </cofactor>
</comment>
<evidence type="ECO:0000259" key="23">
    <source>
        <dbReference type="PROSITE" id="PS51387"/>
    </source>
</evidence>
<feature type="binding site" evidence="20">
    <location>
        <position position="144"/>
    </location>
    <ligand>
        <name>[2Fe-2S] cluster</name>
        <dbReference type="ChEBI" id="CHEBI:190135"/>
        <label>2</label>
    </ligand>
</feature>
<comment type="caution">
    <text evidence="24">The sequence shown here is derived from an EMBL/GenBank/DDBJ whole genome shotgun (WGS) entry which is preliminary data.</text>
</comment>
<dbReference type="EC" id="1.17.1.4" evidence="4"/>
<keyword evidence="6" id="KW-0285">Flavoprotein</keyword>
<dbReference type="SUPFAM" id="SSF56003">
    <property type="entry name" value="Molybdenum cofactor-binding domain"/>
    <property type="match status" value="1"/>
</dbReference>
<dbReference type="SMART" id="SM01008">
    <property type="entry name" value="Ald_Xan_dh_C"/>
    <property type="match status" value="1"/>
</dbReference>
<dbReference type="SMART" id="SM01092">
    <property type="entry name" value="CO_deh_flav_C"/>
    <property type="match status" value="1"/>
</dbReference>
<dbReference type="FunFam" id="3.10.20.30:FF:000015">
    <property type="entry name" value="Aldehyde oxidase 1"/>
    <property type="match status" value="1"/>
</dbReference>
<accession>A0A9P4UZL8</accession>
<feature type="binding site" evidence="20">
    <location>
        <position position="938"/>
    </location>
    <ligand>
        <name>Mo-molybdopterin</name>
        <dbReference type="ChEBI" id="CHEBI:71302"/>
    </ligand>
    <ligandPart>
        <name>Mo</name>
        <dbReference type="ChEBI" id="CHEBI:28685"/>
    </ligandPart>
</feature>
<evidence type="ECO:0000256" key="20">
    <source>
        <dbReference type="PIRSR" id="PIRSR000127-3"/>
    </source>
</evidence>
<dbReference type="PANTHER" id="PTHR45444:SF3">
    <property type="entry name" value="XANTHINE DEHYDROGENASE"/>
    <property type="match status" value="1"/>
</dbReference>
<dbReference type="FunFam" id="3.90.1170.50:FF:000001">
    <property type="entry name" value="Aldehyde oxidase 1"/>
    <property type="match status" value="1"/>
</dbReference>
<evidence type="ECO:0000256" key="3">
    <source>
        <dbReference type="ARBA" id="ARBA00006849"/>
    </source>
</evidence>
<comment type="cofactor">
    <cofactor evidence="15">
        <name>[2Fe-2S] cluster</name>
        <dbReference type="ChEBI" id="CHEBI:190135"/>
    </cofactor>
</comment>
<dbReference type="Pfam" id="PF00941">
    <property type="entry name" value="FAD_binding_5"/>
    <property type="match status" value="1"/>
</dbReference>
<comment type="cofactor">
    <cofactor evidence="20">
        <name>[2Fe-2S] cluster</name>
        <dbReference type="ChEBI" id="CHEBI:190135"/>
    </cofactor>
    <text evidence="20">Binds 2 [2Fe-2S] clusters.</text>
</comment>
<feature type="binding site" evidence="19">
    <location>
        <position position="568"/>
    </location>
    <ligand>
        <name>FAD</name>
        <dbReference type="ChEBI" id="CHEBI:57692"/>
    </ligand>
</feature>
<dbReference type="Gene3D" id="3.30.43.10">
    <property type="entry name" value="Uridine Diphospho-n-acetylenolpyruvylglucosamine Reductase, domain 2"/>
    <property type="match status" value="1"/>
</dbReference>
<dbReference type="Gene3D" id="3.30.365.10">
    <property type="entry name" value="Aldehyde oxidase/xanthine dehydrogenase, molybdopterin binding domain"/>
    <property type="match status" value="4"/>
</dbReference>
<evidence type="ECO:0000256" key="14">
    <source>
        <dbReference type="ARBA" id="ARBA00023140"/>
    </source>
</evidence>
<feature type="binding site" evidence="20">
    <location>
        <position position="73"/>
    </location>
    <ligand>
        <name>[2Fe-2S] cluster</name>
        <dbReference type="ChEBI" id="CHEBI:190135"/>
        <label>1</label>
    </ligand>
</feature>
<evidence type="ECO:0000256" key="9">
    <source>
        <dbReference type="ARBA" id="ARBA00022827"/>
    </source>
</evidence>
<keyword evidence="12 20" id="KW-0411">Iron-sulfur</keyword>
<keyword evidence="7 20" id="KW-0001">2Fe-2S</keyword>
<feature type="binding site" evidence="20">
    <location>
        <position position="78"/>
    </location>
    <ligand>
        <name>[2Fe-2S] cluster</name>
        <dbReference type="ChEBI" id="CHEBI:190135"/>
        <label>1</label>
    </ligand>
</feature>
<dbReference type="InterPro" id="IPR012675">
    <property type="entry name" value="Beta-grasp_dom_sf"/>
</dbReference>
<evidence type="ECO:0000256" key="6">
    <source>
        <dbReference type="ARBA" id="ARBA00022630"/>
    </source>
</evidence>
<dbReference type="InterPro" id="IPR036318">
    <property type="entry name" value="FAD-bd_PCMH-like_sf"/>
</dbReference>
<dbReference type="InterPro" id="IPR016208">
    <property type="entry name" value="Ald_Oxase/xanthine_DH-like"/>
</dbReference>
<feature type="binding site" evidence="19">
    <location>
        <position position="548"/>
    </location>
    <ligand>
        <name>FAD</name>
        <dbReference type="ChEBI" id="CHEBI:57692"/>
    </ligand>
</feature>
<dbReference type="GO" id="GO:0006145">
    <property type="term" value="P:purine nucleobase catabolic process"/>
    <property type="evidence" value="ECO:0007669"/>
    <property type="project" value="UniProtKB-ARBA"/>
</dbReference>
<dbReference type="InterPro" id="IPR005107">
    <property type="entry name" value="CO_DH_flav_C"/>
</dbReference>
<evidence type="ECO:0000313" key="24">
    <source>
        <dbReference type="EMBL" id="KAF2731251.1"/>
    </source>
</evidence>
<dbReference type="Pfam" id="PF20256">
    <property type="entry name" value="MoCoBD_2"/>
    <property type="match status" value="1"/>
</dbReference>
<feature type="binding site" evidence="19">
    <location>
        <position position="942"/>
    </location>
    <ligand>
        <name>substrate</name>
    </ligand>
</feature>
<organism evidence="24 25">
    <name type="scientific">Polyplosphaeria fusca</name>
    <dbReference type="NCBI Taxonomy" id="682080"/>
    <lineage>
        <taxon>Eukaryota</taxon>
        <taxon>Fungi</taxon>
        <taxon>Dikarya</taxon>
        <taxon>Ascomycota</taxon>
        <taxon>Pezizomycotina</taxon>
        <taxon>Dothideomycetes</taxon>
        <taxon>Pleosporomycetidae</taxon>
        <taxon>Pleosporales</taxon>
        <taxon>Tetraplosphaeriaceae</taxon>
        <taxon>Polyplosphaeria</taxon>
    </lineage>
</organism>
<dbReference type="Pfam" id="PF01799">
    <property type="entry name" value="Fer2_2"/>
    <property type="match status" value="1"/>
</dbReference>
<dbReference type="PIRSF" id="PIRSF000127">
    <property type="entry name" value="Xanthine_DH"/>
    <property type="match status" value="1"/>
</dbReference>
<dbReference type="InterPro" id="IPR046867">
    <property type="entry name" value="AldOxase/xan_DH_MoCoBD2"/>
</dbReference>
<evidence type="ECO:0000256" key="21">
    <source>
        <dbReference type="SAM" id="MobiDB-lite"/>
    </source>
</evidence>
<dbReference type="FunFam" id="3.30.43.10:FF:000001">
    <property type="entry name" value="Xanthine dehydrogenase/oxidase"/>
    <property type="match status" value="1"/>
</dbReference>
<dbReference type="Pfam" id="PF01315">
    <property type="entry name" value="Ald_Xan_dh_C"/>
    <property type="match status" value="1"/>
</dbReference>
<evidence type="ECO:0000256" key="19">
    <source>
        <dbReference type="PIRSR" id="PIRSR000127-2"/>
    </source>
</evidence>
<dbReference type="FunFam" id="3.30.365.10:FF:000002">
    <property type="entry name" value="Xanthine dehydrogenase oxidase"/>
    <property type="match status" value="1"/>
</dbReference>
<dbReference type="InterPro" id="IPR036884">
    <property type="entry name" value="2Fe-2S-bd_dom_sf"/>
</dbReference>
<feature type="binding site" evidence="19">
    <location>
        <begin position="491"/>
        <end position="495"/>
    </location>
    <ligand>
        <name>FAD</name>
        <dbReference type="ChEBI" id="CHEBI:57692"/>
    </ligand>
</feature>
<keyword evidence="10" id="KW-0560">Oxidoreductase</keyword>
<dbReference type="InterPro" id="IPR016167">
    <property type="entry name" value="FAD-bd_PCMH_sub1"/>
</dbReference>
<keyword evidence="9 19" id="KW-0274">FAD</keyword>
<dbReference type="InterPro" id="IPR036856">
    <property type="entry name" value="Ald_Oxase/Xan_DH_a/b_sf"/>
</dbReference>
<dbReference type="Gene3D" id="3.30.465.10">
    <property type="match status" value="1"/>
</dbReference>
<dbReference type="Proteomes" id="UP000799444">
    <property type="component" value="Unassembled WGS sequence"/>
</dbReference>
<feature type="binding site" evidence="20">
    <location>
        <position position="147"/>
    </location>
    <ligand>
        <name>[2Fe-2S] cluster</name>
        <dbReference type="ChEBI" id="CHEBI:190135"/>
        <label>2</label>
    </ligand>
</feature>
<feature type="region of interest" description="Disordered" evidence="21">
    <location>
        <begin position="238"/>
        <end position="276"/>
    </location>
</feature>
<feature type="binding site" evidence="20">
    <location>
        <position position="1221"/>
    </location>
    <ligand>
        <name>Mo-molybdopterin</name>
        <dbReference type="ChEBI" id="CHEBI:71302"/>
    </ligand>
    <ligandPart>
        <name>Mo</name>
        <dbReference type="ChEBI" id="CHEBI:28685"/>
    </ligandPart>
</feature>
<dbReference type="OrthoDB" id="8300278at2759"/>
<evidence type="ECO:0000256" key="1">
    <source>
        <dbReference type="ARBA" id="ARBA00001974"/>
    </source>
</evidence>
<dbReference type="Pfam" id="PF03450">
    <property type="entry name" value="CO_deh_flav_C"/>
    <property type="match status" value="1"/>
</dbReference>
<feature type="binding site" evidence="20">
    <location>
        <position position="907"/>
    </location>
    <ligand>
        <name>Mo-molybdopterin</name>
        <dbReference type="ChEBI" id="CHEBI:71302"/>
    </ligand>
    <ligandPart>
        <name>Mo</name>
        <dbReference type="ChEBI" id="CHEBI:28685"/>
    </ligandPart>
</feature>
<evidence type="ECO:0000256" key="16">
    <source>
        <dbReference type="ARBA" id="ARBA00049017"/>
    </source>
</evidence>
<evidence type="ECO:0000259" key="22">
    <source>
        <dbReference type="PROSITE" id="PS51085"/>
    </source>
</evidence>
<feature type="binding site" evidence="19">
    <location>
        <begin position="395"/>
        <end position="402"/>
    </location>
    <ligand>
        <name>FAD</name>
        <dbReference type="ChEBI" id="CHEBI:57692"/>
    </ligand>
</feature>
<feature type="compositionally biased region" description="Low complexity" evidence="21">
    <location>
        <begin position="256"/>
        <end position="267"/>
    </location>
</feature>
<dbReference type="InterPro" id="IPR037165">
    <property type="entry name" value="AldOxase/xan_DH_Mopterin-bd_sf"/>
</dbReference>
<comment type="cofactor">
    <cofactor evidence="20">
        <name>Mo-molybdopterin</name>
        <dbReference type="ChEBI" id="CHEBI:71302"/>
    </cofactor>
    <text evidence="20">Binds 1 Mo-molybdopterin (Mo-MPT) cofactor per subunit.</text>
</comment>
<comment type="similarity">
    <text evidence="3">Belongs to the xanthine dehydrogenase family.</text>
</comment>
<feature type="region of interest" description="Disordered" evidence="21">
    <location>
        <begin position="288"/>
        <end position="314"/>
    </location>
</feature>
<proteinExistence type="inferred from homology"/>
<evidence type="ECO:0000256" key="4">
    <source>
        <dbReference type="ARBA" id="ARBA00013123"/>
    </source>
</evidence>
<dbReference type="InterPro" id="IPR002888">
    <property type="entry name" value="2Fe-2S-bd"/>
</dbReference>
<comment type="subcellular location">
    <subcellularLocation>
        <location evidence="2">Peroxisome</location>
    </subcellularLocation>
</comment>
<evidence type="ECO:0000256" key="7">
    <source>
        <dbReference type="ARBA" id="ARBA00022714"/>
    </source>
</evidence>
<dbReference type="FunFam" id="3.30.365.10:FF:000001">
    <property type="entry name" value="Xanthine dehydrogenase oxidase"/>
    <property type="match status" value="1"/>
</dbReference>
<dbReference type="InterPro" id="IPR000674">
    <property type="entry name" value="Ald_Oxase/Xan_DH_a/b"/>
</dbReference>
<keyword evidence="25" id="KW-1185">Reference proteome</keyword>
<evidence type="ECO:0000256" key="5">
    <source>
        <dbReference type="ARBA" id="ARBA00022505"/>
    </source>
</evidence>
<evidence type="ECO:0000256" key="10">
    <source>
        <dbReference type="ARBA" id="ARBA00023002"/>
    </source>
</evidence>
<dbReference type="SUPFAM" id="SSF47741">
    <property type="entry name" value="CO dehydrogenase ISP C-domain like"/>
    <property type="match status" value="1"/>
</dbReference>
<feature type="binding site" evidence="19">
    <location>
        <position position="1054"/>
    </location>
    <ligand>
        <name>substrate</name>
    </ligand>
</feature>
<dbReference type="Gene3D" id="3.10.20.30">
    <property type="match status" value="1"/>
</dbReference>
<dbReference type="FunFam" id="3.30.365.10:FF:000004">
    <property type="entry name" value="Xanthine dehydrogenase oxidase"/>
    <property type="match status" value="1"/>
</dbReference>
<dbReference type="PANTHER" id="PTHR45444">
    <property type="entry name" value="XANTHINE DEHYDROGENASE"/>
    <property type="match status" value="1"/>
</dbReference>
<evidence type="ECO:0000256" key="2">
    <source>
        <dbReference type="ARBA" id="ARBA00004275"/>
    </source>
</evidence>
<dbReference type="Gene3D" id="3.90.1170.50">
    <property type="entry name" value="Aldehyde oxidase/xanthine dehydrogenase, a/b hammerhead"/>
    <property type="match status" value="1"/>
</dbReference>
<dbReference type="InterPro" id="IPR036683">
    <property type="entry name" value="CO_DH_flav_C_dom_sf"/>
</dbReference>
<dbReference type="GO" id="GO:0051537">
    <property type="term" value="F:2 iron, 2 sulfur cluster binding"/>
    <property type="evidence" value="ECO:0007669"/>
    <property type="project" value="UniProtKB-KW"/>
</dbReference>
<dbReference type="SUPFAM" id="SSF55447">
    <property type="entry name" value="CO dehydrogenase flavoprotein C-terminal domain-like"/>
    <property type="match status" value="1"/>
</dbReference>
<keyword evidence="8 20" id="KW-0479">Metal-binding</keyword>
<feature type="domain" description="2Fe-2S ferredoxin-type" evidence="22">
    <location>
        <begin position="34"/>
        <end position="123"/>
    </location>
</feature>
<dbReference type="Pfam" id="PF00111">
    <property type="entry name" value="Fer2"/>
    <property type="match status" value="1"/>
</dbReference>
<evidence type="ECO:0000256" key="8">
    <source>
        <dbReference type="ARBA" id="ARBA00022723"/>
    </source>
</evidence>
<dbReference type="PROSITE" id="PS51387">
    <property type="entry name" value="FAD_PCMH"/>
    <property type="match status" value="1"/>
</dbReference>
<comment type="catalytic activity">
    <reaction evidence="17">
        <text>hypoxanthine + NAD(+) + H2O = xanthine + NADH + H(+)</text>
        <dbReference type="Rhea" id="RHEA:24670"/>
        <dbReference type="ChEBI" id="CHEBI:15377"/>
        <dbReference type="ChEBI" id="CHEBI:15378"/>
        <dbReference type="ChEBI" id="CHEBI:17368"/>
        <dbReference type="ChEBI" id="CHEBI:17712"/>
        <dbReference type="ChEBI" id="CHEBI:57540"/>
        <dbReference type="ChEBI" id="CHEBI:57945"/>
        <dbReference type="EC" id="1.17.1.4"/>
    </reaction>
</comment>
<dbReference type="SUPFAM" id="SSF54292">
    <property type="entry name" value="2Fe-2S ferredoxin-like"/>
    <property type="match status" value="1"/>
</dbReference>
<feature type="active site" description="Proton acceptor" evidence="18">
    <location>
        <position position="1416"/>
    </location>
</feature>
<dbReference type="GO" id="GO:0071949">
    <property type="term" value="F:FAD binding"/>
    <property type="evidence" value="ECO:0007669"/>
    <property type="project" value="InterPro"/>
</dbReference>
<feature type="binding site" evidence="20">
    <location>
        <position position="188"/>
    </location>
    <ligand>
        <name>[2Fe-2S] cluster</name>
        <dbReference type="ChEBI" id="CHEBI:190135"/>
        <label>2</label>
    </ligand>
</feature>
<dbReference type="InterPro" id="IPR001041">
    <property type="entry name" value="2Fe-2S_ferredoxin-type"/>
</dbReference>
<keyword evidence="11 20" id="KW-0408">Iron</keyword>
<comment type="catalytic activity">
    <reaction evidence="16">
        <text>xanthine + NAD(+) + H2O = urate + NADH + H(+)</text>
        <dbReference type="Rhea" id="RHEA:16669"/>
        <dbReference type="ChEBI" id="CHEBI:15377"/>
        <dbReference type="ChEBI" id="CHEBI:15378"/>
        <dbReference type="ChEBI" id="CHEBI:17712"/>
        <dbReference type="ChEBI" id="CHEBI:17775"/>
        <dbReference type="ChEBI" id="CHEBI:57540"/>
        <dbReference type="ChEBI" id="CHEBI:57945"/>
        <dbReference type="EC" id="1.17.1.4"/>
    </reaction>
</comment>
<feature type="binding site" evidence="20">
    <location>
        <position position="190"/>
    </location>
    <ligand>
        <name>[2Fe-2S] cluster</name>
        <dbReference type="ChEBI" id="CHEBI:190135"/>
        <label>2</label>
    </ligand>
</feature>
<evidence type="ECO:0000256" key="17">
    <source>
        <dbReference type="ARBA" id="ARBA00049517"/>
    </source>
</evidence>
<dbReference type="InterPro" id="IPR016169">
    <property type="entry name" value="FAD-bd_PCMH_sub2"/>
</dbReference>
<keyword evidence="14" id="KW-0576">Peroxisome</keyword>
<dbReference type="SUPFAM" id="SSF54665">
    <property type="entry name" value="CO dehydrogenase molybdoprotein N-domain-like"/>
    <property type="match status" value="1"/>
</dbReference>
<dbReference type="FunFam" id="3.30.465.10:FF:000004">
    <property type="entry name" value="Xanthine dehydrogenase/oxidase"/>
    <property type="match status" value="1"/>
</dbReference>
<dbReference type="Gene3D" id="3.30.390.50">
    <property type="entry name" value="CO dehydrogenase flavoprotein, C-terminal domain"/>
    <property type="match status" value="1"/>
</dbReference>
<sequence length="1488" mass="163034">MALPIPPQTASEPPRARSAADTLTPLIESTYKSSDITFYVNGKKTVLSNANPHWTLLDYIRAQPNLKGTKLGCGEGGCGACTVVLQAPEILSGKRRVKHLAVNACLFPLVGIDGKHVITVEGIGSVEKPHPLQERIAKLHGSQCGFCTPGIVMSLYALVRNAYNSETNKFHLSERDIELEGHLDGNLCRCTGYKPILQAAKTFITEDLQGQLVEDLPGSGDAKLEKEIVDLVRNGCGSTSKGSCGRPGGCCRDAPSESSSANSKSPASTPPTEPVAMSDEELTPAELEVQKQPEQDSSISGTAYAKPVKSKEDASGAIEVKTTTALDAPLSGSKHGIPVVQFQEYVPDTELIFPSVLWKFEPRPLCYGNDKKIWFRPTTLDQLLELKDAYPSAKLVGGASEVQVEIRFKNSDFAISVYVSDIPELKRTSLPAEAALESAKEIVLAANTPLTELEAICKDVYAKLGKRAMVLEALRKQLRYFAGRQIRNVASLAGNIATASPISDANPVLLAAGATLVAHSKEKGEFDLPMSDFFVAYRTTTLPPDAVLTRIRIPLPLPTTREVLKAYKQAKRKDDDIAIVTASFRIRLDNAGIVEDACLVYGGMAPTTKTASKANTGLIGQKWFSSETLDATLTALSEDFDLPFGVPGGMAHYRKTLTLSMFFRFWHESAAELGLGEVDTEVIDEIHRAISTGARDDYNPTEQRVVGKQVPHLSALKQCTGEAEYIDDMPRMDRELFGGLVLSTKAHANIVSVDWEPALELPGVIGYIDKDSISKEANIWGSIKKDEPFFADGKVLHHGQVIGMVYAETALQAQAGARAVKVVYEELPAVLTIDEAIQAETFFPHGKHLKKGLAIEGNMDEAFAKCDRVFEGTTRMGGQEHFYLETNAALVIPSGEDGFMEVWSSTQNNMETQEFVSQVTGVPSNRINARVKRMGGGFGGKESRSVPFACYLAIAARKEKRPVRLMLNRDEDMLLSGQRHPFQARWKVGVSKEGKLVALEADLYDNGGFSQDMSGAVMDRCMTHIDNCYECPNAYLRGFPCKTNIHSNTAFRGFGAPQGMYFAETIMYNVAEGLGMDIDELRLKNMYVPGNWTPFFQKIDQDWHVPLLLEQLRRSSDYDNRKTAVAEFNEKNRWRKRGICLVPSKFGLSFATALHLNQAAAYVKIYHDGSVLLHHGGTEMGQGLYTKMCQIAAQELGVPLDSVYTQDSQTYQIANASPTAASSGSDLNGMAVKNACDQINERLQPFREKLGKDAPLRAIAHAAYLDRVNLAAHGFWKMPRVGYSWGDTNLETVKPMYYYWTQGAAASEVEVDLLTGDHTVLRTDIMMDVGNSINPAIDYGQIEGAFIQGQGLFTMEESLWTTNGQLFTRGPGTYKIPGFSDIPQVFNASMLRYDNEGKPLSWNHLRSVQSSKGIGEPPLFLGSTVFFALREAVKAARVMNGATVAPGEWKLDSPATSERLRLAVGDELLKKAEVKRKEGEKSFFVTVS</sequence>
<feature type="binding site" evidence="19">
    <location>
        <position position="504"/>
    </location>
    <ligand>
        <name>FAD</name>
        <dbReference type="ChEBI" id="CHEBI:57692"/>
    </ligand>
</feature>
<evidence type="ECO:0000313" key="25">
    <source>
        <dbReference type="Proteomes" id="UP000799444"/>
    </source>
</evidence>
<dbReference type="InterPro" id="IPR008274">
    <property type="entry name" value="AldOxase/xan_DH_MoCoBD1"/>
</dbReference>
<dbReference type="PROSITE" id="PS00197">
    <property type="entry name" value="2FE2S_FER_1"/>
    <property type="match status" value="1"/>
</dbReference>
<feature type="binding site" evidence="19">
    <location>
        <position position="481"/>
    </location>
    <ligand>
        <name>FAD</name>
        <dbReference type="ChEBI" id="CHEBI:57692"/>
    </ligand>
</feature>
<dbReference type="InterPro" id="IPR016166">
    <property type="entry name" value="FAD-bd_PCMH"/>
</dbReference>
<evidence type="ECO:0000256" key="11">
    <source>
        <dbReference type="ARBA" id="ARBA00023004"/>
    </source>
</evidence>